<keyword evidence="9 12" id="KW-0066">ATP synthesis</keyword>
<evidence type="ECO:0000256" key="4">
    <source>
        <dbReference type="ARBA" id="ARBA00022692"/>
    </source>
</evidence>
<dbReference type="GO" id="GO:0012505">
    <property type="term" value="C:endomembrane system"/>
    <property type="evidence" value="ECO:0007669"/>
    <property type="project" value="UniProtKB-SubCell"/>
</dbReference>
<dbReference type="HAMAP" id="MF_01398">
    <property type="entry name" value="ATP_synth_b_bprime"/>
    <property type="match status" value="1"/>
</dbReference>
<comment type="similarity">
    <text evidence="1 12 13">Belongs to the ATPase B chain family.</text>
</comment>
<keyword evidence="4 12" id="KW-0812">Transmembrane</keyword>
<comment type="caution">
    <text evidence="14">The sequence shown here is derived from an EMBL/GenBank/DDBJ whole genome shotgun (WGS) entry which is preliminary data.</text>
</comment>
<dbReference type="GO" id="GO:0046961">
    <property type="term" value="F:proton-transporting ATPase activity, rotational mechanism"/>
    <property type="evidence" value="ECO:0007669"/>
    <property type="project" value="TreeGrafter"/>
</dbReference>
<evidence type="ECO:0000256" key="1">
    <source>
        <dbReference type="ARBA" id="ARBA00005513"/>
    </source>
</evidence>
<dbReference type="SUPFAM" id="SSF81573">
    <property type="entry name" value="F1F0 ATP synthase subunit B, membrane domain"/>
    <property type="match status" value="1"/>
</dbReference>
<evidence type="ECO:0000256" key="8">
    <source>
        <dbReference type="ARBA" id="ARBA00023136"/>
    </source>
</evidence>
<dbReference type="InterPro" id="IPR050059">
    <property type="entry name" value="ATP_synthase_B_chain"/>
</dbReference>
<dbReference type="Pfam" id="PF00430">
    <property type="entry name" value="ATP-synt_B"/>
    <property type="match status" value="1"/>
</dbReference>
<proteinExistence type="inferred from homology"/>
<dbReference type="PANTHER" id="PTHR33445:SF2">
    <property type="entry name" value="ATP SYNTHASE SUBUNIT B', CHLOROPLASTIC"/>
    <property type="match status" value="1"/>
</dbReference>
<organism evidence="14">
    <name type="scientific">uncultured bacterium</name>
    <name type="common">gcode 4</name>
    <dbReference type="NCBI Taxonomy" id="1234023"/>
    <lineage>
        <taxon>Bacteria</taxon>
        <taxon>environmental samples</taxon>
    </lineage>
</organism>
<keyword evidence="8 12" id="KW-0472">Membrane</keyword>
<evidence type="ECO:0000256" key="2">
    <source>
        <dbReference type="ARBA" id="ARBA00022448"/>
    </source>
</evidence>
<evidence type="ECO:0000256" key="12">
    <source>
        <dbReference type="HAMAP-Rule" id="MF_01398"/>
    </source>
</evidence>
<name>K1XXR2_9BACT</name>
<feature type="transmembrane region" description="Helical" evidence="12">
    <location>
        <begin position="6"/>
        <end position="27"/>
    </location>
</feature>
<evidence type="ECO:0000256" key="9">
    <source>
        <dbReference type="ARBA" id="ARBA00023310"/>
    </source>
</evidence>
<evidence type="ECO:0000256" key="3">
    <source>
        <dbReference type="ARBA" id="ARBA00022547"/>
    </source>
</evidence>
<dbReference type="GO" id="GO:0005886">
    <property type="term" value="C:plasma membrane"/>
    <property type="evidence" value="ECO:0007669"/>
    <property type="project" value="UniProtKB-SubCell"/>
</dbReference>
<evidence type="ECO:0000256" key="13">
    <source>
        <dbReference type="RuleBase" id="RU003848"/>
    </source>
</evidence>
<dbReference type="AlphaFoldDB" id="K1XXR2"/>
<dbReference type="InterPro" id="IPR002146">
    <property type="entry name" value="ATP_synth_b/b'su_bac/chlpt"/>
</dbReference>
<protein>
    <recommendedName>
        <fullName evidence="12">ATP synthase subunit b</fullName>
    </recommendedName>
    <alternativeName>
        <fullName evidence="12">ATP synthase F(0) sector subunit b</fullName>
    </alternativeName>
    <alternativeName>
        <fullName evidence="12">ATPase subunit I</fullName>
    </alternativeName>
    <alternativeName>
        <fullName evidence="12">F-type ATPase subunit b</fullName>
        <shortName evidence="12">F-ATPase subunit b</shortName>
    </alternativeName>
</protein>
<comment type="function">
    <text evidence="10 12">F(1)F(0) ATP synthase produces ATP from ADP in the presence of a proton or sodium gradient. F-type ATPases consist of two structural domains, F(1) containing the extramembraneous catalytic core and F(0) containing the membrane proton channel, linked together by a central stalk and a peripheral stalk. During catalysis, ATP synthesis in the catalytic domain of F(1) is coupled via a rotary mechanism of the central stalk subunits to proton translocation.</text>
</comment>
<dbReference type="PANTHER" id="PTHR33445">
    <property type="entry name" value="ATP SYNTHASE SUBUNIT B', CHLOROPLASTIC"/>
    <property type="match status" value="1"/>
</dbReference>
<dbReference type="CDD" id="cd06503">
    <property type="entry name" value="ATP-synt_Fo_b"/>
    <property type="match status" value="1"/>
</dbReference>
<evidence type="ECO:0000313" key="14">
    <source>
        <dbReference type="EMBL" id="EKD29726.1"/>
    </source>
</evidence>
<sequence>MELVNLGSLLIQAINLSVVVFVLYRFLFKPYLKFIDSEIAKREVFEESLRTSTHIISDARHEASGIIDEAKNEARSIVAESENIAKKEHDLIVAEAHREADQIKAKGLQDVENERRSLYDEMRDKVLAIALRANEKFFGQKNANASFIEQAVKENTL</sequence>
<evidence type="ECO:0000256" key="11">
    <source>
        <dbReference type="ARBA" id="ARBA00037847"/>
    </source>
</evidence>
<reference evidence="14" key="1">
    <citation type="journal article" date="2012" name="Science">
        <title>Fermentation, hydrogen, and sulfur metabolism in multiple uncultivated bacterial phyla.</title>
        <authorList>
            <person name="Wrighton K.C."/>
            <person name="Thomas B.C."/>
            <person name="Sharon I."/>
            <person name="Miller C.S."/>
            <person name="Castelle C.J."/>
            <person name="VerBerkmoes N.C."/>
            <person name="Wilkins M.J."/>
            <person name="Hettich R.L."/>
            <person name="Lipton M.S."/>
            <person name="Williams K.H."/>
            <person name="Long P.E."/>
            <person name="Banfield J.F."/>
        </authorList>
    </citation>
    <scope>NUCLEOTIDE SEQUENCE [LARGE SCALE GENOMIC DNA]</scope>
</reference>
<dbReference type="EMBL" id="AMFJ01034303">
    <property type="protein sequence ID" value="EKD29726.1"/>
    <property type="molecule type" value="Genomic_DNA"/>
</dbReference>
<dbReference type="Gene3D" id="1.20.5.620">
    <property type="entry name" value="F1F0 ATP synthase subunit B, membrane domain"/>
    <property type="match status" value="1"/>
</dbReference>
<comment type="function">
    <text evidence="12">Component of the F(0) channel, it forms part of the peripheral stalk, linking F(1) to F(0).</text>
</comment>
<keyword evidence="2 12" id="KW-0813">Transport</keyword>
<dbReference type="InterPro" id="IPR028987">
    <property type="entry name" value="ATP_synth_B-like_membr_sf"/>
</dbReference>
<keyword evidence="3 12" id="KW-0138">CF(0)</keyword>
<evidence type="ECO:0000256" key="5">
    <source>
        <dbReference type="ARBA" id="ARBA00022781"/>
    </source>
</evidence>
<gene>
    <name evidence="12" type="primary">atpF</name>
    <name evidence="14" type="ORF">ACD_78C00303G0004</name>
</gene>
<comment type="subcellular location">
    <subcellularLocation>
        <location evidence="12">Cell membrane</location>
        <topology evidence="12">Single-pass membrane protein</topology>
    </subcellularLocation>
    <subcellularLocation>
        <location evidence="11">Endomembrane system</location>
        <topology evidence="11">Single-pass membrane protein</topology>
    </subcellularLocation>
</comment>
<keyword evidence="7 12" id="KW-0406">Ion transport</keyword>
<dbReference type="GO" id="GO:0045259">
    <property type="term" value="C:proton-transporting ATP synthase complex"/>
    <property type="evidence" value="ECO:0007669"/>
    <property type="project" value="UniProtKB-KW"/>
</dbReference>
<dbReference type="GO" id="GO:0046933">
    <property type="term" value="F:proton-transporting ATP synthase activity, rotational mechanism"/>
    <property type="evidence" value="ECO:0007669"/>
    <property type="project" value="UniProtKB-UniRule"/>
</dbReference>
<keyword evidence="5 12" id="KW-0375">Hydrogen ion transport</keyword>
<evidence type="ECO:0000256" key="10">
    <source>
        <dbReference type="ARBA" id="ARBA00025198"/>
    </source>
</evidence>
<comment type="subunit">
    <text evidence="12">F-type ATPases have 2 components, F(1) - the catalytic core - and F(0) - the membrane proton channel. F(1) has five subunits: alpha(3), beta(3), gamma(1), delta(1), epsilon(1). F(0) has three main subunits: a(1), b(2) and c(10-14). The alpha and beta chains form an alternating ring which encloses part of the gamma chain. F(1) is attached to F(0) by a central stalk formed by the gamma and epsilon chains, while a peripheral stalk is formed by the delta and b chains.</text>
</comment>
<keyword evidence="12" id="KW-1003">Cell membrane</keyword>
<evidence type="ECO:0000256" key="6">
    <source>
        <dbReference type="ARBA" id="ARBA00022989"/>
    </source>
</evidence>
<keyword evidence="6 12" id="KW-1133">Transmembrane helix</keyword>
<accession>K1XXR2</accession>
<evidence type="ECO:0000256" key="7">
    <source>
        <dbReference type="ARBA" id="ARBA00023065"/>
    </source>
</evidence>